<dbReference type="GO" id="GO:0034314">
    <property type="term" value="P:Arp2/3 complex-mediated actin nucleation"/>
    <property type="evidence" value="ECO:0007669"/>
    <property type="project" value="InterPro"/>
</dbReference>
<evidence type="ECO:0000256" key="1">
    <source>
        <dbReference type="ARBA" id="ARBA00004245"/>
    </source>
</evidence>
<dbReference type="PANTHER" id="PTHR12644">
    <property type="entry name" value="ARP2/3 COMPLEX 16 KD SUBUNIT P16-ARC"/>
    <property type="match status" value="1"/>
</dbReference>
<keyword evidence="4 7" id="KW-0206">Cytoskeleton</keyword>
<evidence type="ECO:0000256" key="2">
    <source>
        <dbReference type="ARBA" id="ARBA00006084"/>
    </source>
</evidence>
<evidence type="ECO:0000256" key="3">
    <source>
        <dbReference type="ARBA" id="ARBA00022490"/>
    </source>
</evidence>
<dbReference type="InterPro" id="IPR036743">
    <property type="entry name" value="ARPC5_sf"/>
</dbReference>
<dbReference type="EMBL" id="HG316457">
    <property type="protein sequence ID" value="CDF89386.1"/>
    <property type="molecule type" value="Genomic_DNA"/>
</dbReference>
<evidence type="ECO:0000256" key="7">
    <source>
        <dbReference type="RuleBase" id="RU004301"/>
    </source>
</evidence>
<dbReference type="Gene3D" id="1.25.40.190">
    <property type="entry name" value="Actin-related protein 2/3 complex subunit 5"/>
    <property type="match status" value="1"/>
</dbReference>
<dbReference type="GO" id="GO:0044396">
    <property type="term" value="P:actin cortical patch organization"/>
    <property type="evidence" value="ECO:0007669"/>
    <property type="project" value="UniProtKB-ARBA"/>
</dbReference>
<dbReference type="FunFam" id="1.25.40.190:FF:000003">
    <property type="entry name" value="Actin-related protein 2/3 complex subunit 5"/>
    <property type="match status" value="1"/>
</dbReference>
<comment type="subcellular location">
    <subcellularLocation>
        <location evidence="1">Cytoplasm</location>
        <location evidence="1">Cytoskeleton</location>
    </subcellularLocation>
</comment>
<dbReference type="Pfam" id="PF04699">
    <property type="entry name" value="P16-Arc"/>
    <property type="match status" value="1"/>
</dbReference>
<evidence type="ECO:0000313" key="8">
    <source>
        <dbReference type="EMBL" id="CDF89386.1"/>
    </source>
</evidence>
<organism evidence="8 9">
    <name type="scientific">Zygosaccharomyces bailii (strain CLIB 213 / ATCC 58445 / CBS 680 / BCRC 21525 / NBRC 1098 / NCYC 1416 / NRRL Y-2227)</name>
    <dbReference type="NCBI Taxonomy" id="1333698"/>
    <lineage>
        <taxon>Eukaryota</taxon>
        <taxon>Fungi</taxon>
        <taxon>Dikarya</taxon>
        <taxon>Ascomycota</taxon>
        <taxon>Saccharomycotina</taxon>
        <taxon>Saccharomycetes</taxon>
        <taxon>Saccharomycetales</taxon>
        <taxon>Saccharomycetaceae</taxon>
        <taxon>Zygosaccharomyces</taxon>
    </lineage>
</organism>
<protein>
    <recommendedName>
        <fullName evidence="5 7">Actin-related protein 2/3 complex subunit 5</fullName>
    </recommendedName>
</protein>
<comment type="similarity">
    <text evidence="2 7">Belongs to the ARPC5 family.</text>
</comment>
<sequence length="153" mass="17165">MEDWRRIDIDALDPESGRLTAQDLIPPYVTQTNPQEVQQQITQIKSFATSGDIGSALQVATSNPPYGADNSTKTMYFHALLETLTQVRQADIASVVKQLQPQQQDVLMKYLYKGMSAPEGQRQGGILLAWFEKLTQVAGVRPVMHYLTDRRTV</sequence>
<keyword evidence="9" id="KW-1185">Reference proteome</keyword>
<dbReference type="GO" id="GO:0005885">
    <property type="term" value="C:Arp2/3 protein complex"/>
    <property type="evidence" value="ECO:0007669"/>
    <property type="project" value="InterPro"/>
</dbReference>
<dbReference type="Proteomes" id="UP000019375">
    <property type="component" value="Unassembled WGS sequence"/>
</dbReference>
<dbReference type="PIRSF" id="PIRSF039096">
    <property type="entry name" value="p16-ARC"/>
    <property type="match status" value="1"/>
</dbReference>
<evidence type="ECO:0000313" key="9">
    <source>
        <dbReference type="Proteomes" id="UP000019375"/>
    </source>
</evidence>
<dbReference type="SUPFAM" id="SSF69103">
    <property type="entry name" value="Arp2/3 complex 16 kDa subunit ARPC5"/>
    <property type="match status" value="1"/>
</dbReference>
<proteinExistence type="inferred from homology"/>
<comment type="function">
    <text evidence="6">Functions as a component of the Arp2/3 complex which is involved in regulation of actin polymerization and together with an activating nucleation-promoting factor (NPF) mediates the formation of branched actin networks.</text>
</comment>
<dbReference type="InterPro" id="IPR006789">
    <property type="entry name" value="ARPC5"/>
</dbReference>
<evidence type="ECO:0000256" key="6">
    <source>
        <dbReference type="ARBA" id="ARBA00060329"/>
    </source>
</evidence>
<gene>
    <name evidence="8" type="ORF">BN860_03048g</name>
</gene>
<dbReference type="AlphaFoldDB" id="A0A8J2T599"/>
<evidence type="ECO:0000256" key="4">
    <source>
        <dbReference type="ARBA" id="ARBA00023212"/>
    </source>
</evidence>
<comment type="function">
    <text evidence="7">Functions as component of the Arp2/3 complex which is involved in regulation of actin polymerization and together with an activating nucleation-promoting factor (NPF) mediates the formation of branched actin networks. Arp2/3 complex plays a critical role in the control of cell morphogenesis via the modulation of cell polarity development.</text>
</comment>
<keyword evidence="3" id="KW-0963">Cytoplasm</keyword>
<name>A0A8J2T599_ZYGB2</name>
<dbReference type="OrthoDB" id="195498at2759"/>
<evidence type="ECO:0000256" key="5">
    <source>
        <dbReference type="ARBA" id="ARBA00040214"/>
    </source>
</evidence>
<reference evidence="9" key="1">
    <citation type="journal article" date="2013" name="Genome Announc.">
        <title>Genome sequence of the food spoilage yeast Zygosaccharomyces bailii CLIB 213(T).</title>
        <authorList>
            <person name="Galeote V."/>
            <person name="Bigey F."/>
            <person name="Devillers H."/>
            <person name="Neuveglise C."/>
            <person name="Dequin S."/>
        </authorList>
    </citation>
    <scope>NUCLEOTIDE SEQUENCE [LARGE SCALE GENOMIC DNA]</scope>
    <source>
        <strain evidence="9">CLIB 213 / ATCC 58445 / CBS 680 / CCRC 21525 / NBRC 1098 / NCYC 1416 / NRRL Y-2227</strain>
    </source>
</reference>
<dbReference type="GO" id="GO:0030833">
    <property type="term" value="P:regulation of actin filament polymerization"/>
    <property type="evidence" value="ECO:0007669"/>
    <property type="project" value="InterPro"/>
</dbReference>
<accession>A0A8J2T599</accession>